<keyword evidence="2" id="KW-1133">Transmembrane helix</keyword>
<keyword evidence="2" id="KW-0472">Membrane</keyword>
<feature type="compositionally biased region" description="Acidic residues" evidence="1">
    <location>
        <begin position="238"/>
        <end position="248"/>
    </location>
</feature>
<gene>
    <name evidence="3" type="ORF">DBRI00130_LOCUS19514</name>
</gene>
<evidence type="ECO:0000256" key="1">
    <source>
        <dbReference type="SAM" id="MobiDB-lite"/>
    </source>
</evidence>
<feature type="transmembrane region" description="Helical" evidence="2">
    <location>
        <begin position="12"/>
        <end position="33"/>
    </location>
</feature>
<feature type="compositionally biased region" description="Low complexity" evidence="1">
    <location>
        <begin position="292"/>
        <end position="306"/>
    </location>
</feature>
<sequence>MALPSSMSRTKTFRLLLEASLIFLPLVYFLVIFLKQMSVTSLVAIGTLLVGVILTSWETISFLHKETISVCHIIREKINTIVLDDVLRAIFSVDSEGLVMGVISSFVGTAGMYALPLNAEQRVRITQSCLDCCLEPSSFDGGGGGGDVSRNESVMKIDAGLILTKPGGFLSLLPTDWRTVLWTSLDESDTSEKDDVAAESEALLLMDNQHDKKRATERIDNENLPNENDNILMAQDMVWDDTDDDGDTDTTLNTADDSGISTNASPSSTYSSNKSSNPLSISRDQNVSSIVPNTPRTMPNMTNNDSNNTNDPFFIAASIIQEVFADKVDFFFSKIDRRLVGAAGSTAVVALLSHLRYSRAARQTMAGLIHGSIALGLASTAAGCGVISMAAGMCPDLDQKNDTTANDERNGSNDTSREIDERICHRDDRRRNNILTSYLTVCVSCYGKSFVTSLHQIARNERYKRLRRVLAFIFLFYFHQRRKRIVHGCKYSRTPQKLMNQSFS</sequence>
<keyword evidence="2" id="KW-0812">Transmembrane</keyword>
<accession>A0A7S4RLZ3</accession>
<evidence type="ECO:0000313" key="3">
    <source>
        <dbReference type="EMBL" id="CAE4615996.1"/>
    </source>
</evidence>
<name>A0A7S4RLZ3_9STRA</name>
<feature type="compositionally biased region" description="Basic and acidic residues" evidence="1">
    <location>
        <begin position="208"/>
        <end position="221"/>
    </location>
</feature>
<organism evidence="3">
    <name type="scientific">Ditylum brightwellii</name>
    <dbReference type="NCBI Taxonomy" id="49249"/>
    <lineage>
        <taxon>Eukaryota</taxon>
        <taxon>Sar</taxon>
        <taxon>Stramenopiles</taxon>
        <taxon>Ochrophyta</taxon>
        <taxon>Bacillariophyta</taxon>
        <taxon>Mediophyceae</taxon>
        <taxon>Lithodesmiophycidae</taxon>
        <taxon>Lithodesmiales</taxon>
        <taxon>Lithodesmiaceae</taxon>
        <taxon>Ditylum</taxon>
    </lineage>
</organism>
<dbReference type="AlphaFoldDB" id="A0A7S4RLZ3"/>
<feature type="region of interest" description="Disordered" evidence="1">
    <location>
        <begin position="205"/>
        <end position="306"/>
    </location>
</feature>
<dbReference type="EMBL" id="HBNS01024754">
    <property type="protein sequence ID" value="CAE4615996.1"/>
    <property type="molecule type" value="Transcribed_RNA"/>
</dbReference>
<reference evidence="3" key="1">
    <citation type="submission" date="2021-01" db="EMBL/GenBank/DDBJ databases">
        <authorList>
            <person name="Corre E."/>
            <person name="Pelletier E."/>
            <person name="Niang G."/>
            <person name="Scheremetjew M."/>
            <person name="Finn R."/>
            <person name="Kale V."/>
            <person name="Holt S."/>
            <person name="Cochrane G."/>
            <person name="Meng A."/>
            <person name="Brown T."/>
            <person name="Cohen L."/>
        </authorList>
    </citation>
    <scope>NUCLEOTIDE SEQUENCE</scope>
    <source>
        <strain evidence="3">GSO104</strain>
    </source>
</reference>
<feature type="compositionally biased region" description="Low complexity" evidence="1">
    <location>
        <begin position="249"/>
        <end position="282"/>
    </location>
</feature>
<evidence type="ECO:0000256" key="2">
    <source>
        <dbReference type="SAM" id="Phobius"/>
    </source>
</evidence>
<feature type="transmembrane region" description="Helical" evidence="2">
    <location>
        <begin position="39"/>
        <end position="57"/>
    </location>
</feature>
<proteinExistence type="predicted"/>
<protein>
    <submittedName>
        <fullName evidence="3">Uncharacterized protein</fullName>
    </submittedName>
</protein>
<feature type="transmembrane region" description="Helical" evidence="2">
    <location>
        <begin position="369"/>
        <end position="391"/>
    </location>
</feature>